<dbReference type="SUPFAM" id="SSF74650">
    <property type="entry name" value="Galactose mutarotase-like"/>
    <property type="match status" value="1"/>
</dbReference>
<dbReference type="InterPro" id="IPR008183">
    <property type="entry name" value="Aldose_1/G6P_1-epimerase"/>
</dbReference>
<protein>
    <submittedName>
        <fullName evidence="1">Aldose 1-epimerase</fullName>
    </submittedName>
</protein>
<dbReference type="GO" id="GO:0030246">
    <property type="term" value="F:carbohydrate binding"/>
    <property type="evidence" value="ECO:0007669"/>
    <property type="project" value="InterPro"/>
</dbReference>
<accession>A0A0F4LFC8</accession>
<dbReference type="InterPro" id="IPR011013">
    <property type="entry name" value="Gal_mutarotase_sf_dom"/>
</dbReference>
<comment type="caution">
    <text evidence="1">The sequence shown here is derived from an EMBL/GenBank/DDBJ whole genome shotgun (WGS) entry which is preliminary data.</text>
</comment>
<dbReference type="EMBL" id="JXLH01000021">
    <property type="protein sequence ID" value="KJY56944.1"/>
    <property type="molecule type" value="Genomic_DNA"/>
</dbReference>
<organism evidence="1 2">
    <name type="scientific">Lactobacillus kimbladii</name>
    <dbReference type="NCBI Taxonomy" id="1218506"/>
    <lineage>
        <taxon>Bacteria</taxon>
        <taxon>Bacillati</taxon>
        <taxon>Bacillota</taxon>
        <taxon>Bacilli</taxon>
        <taxon>Lactobacillales</taxon>
        <taxon>Lactobacillaceae</taxon>
        <taxon>Lactobacillus</taxon>
    </lineage>
</organism>
<dbReference type="Pfam" id="PF01263">
    <property type="entry name" value="Aldose_epim"/>
    <property type="match status" value="1"/>
</dbReference>
<keyword evidence="2" id="KW-1185">Reference proteome</keyword>
<dbReference type="InterPro" id="IPR014718">
    <property type="entry name" value="GH-type_carb-bd"/>
</dbReference>
<gene>
    <name evidence="1" type="ORF">JF75_16110</name>
</gene>
<name>A0A0F4LFC8_9LACO</name>
<evidence type="ECO:0000313" key="1">
    <source>
        <dbReference type="EMBL" id="KJY56944.1"/>
    </source>
</evidence>
<dbReference type="PATRIC" id="fig|1218506.3.peg.1691"/>
<dbReference type="Gene3D" id="2.70.98.10">
    <property type="match status" value="1"/>
</dbReference>
<dbReference type="Proteomes" id="UP000033612">
    <property type="component" value="Unassembled WGS sequence"/>
</dbReference>
<reference evidence="1 2" key="1">
    <citation type="submission" date="2015-01" db="EMBL/GenBank/DDBJ databases">
        <title>Comparative genomics of the lactic acid bacteria isolated from the honey bee gut.</title>
        <authorList>
            <person name="Ellegaard K.M."/>
            <person name="Tamarit D."/>
            <person name="Javelind E."/>
            <person name="Olofsson T."/>
            <person name="Andersson S.G."/>
            <person name="Vasquez A."/>
        </authorList>
    </citation>
    <scope>NUCLEOTIDE SEQUENCE [LARGE SCALE GENOMIC DNA]</scope>
    <source>
        <strain evidence="1 2">Hma2</strain>
    </source>
</reference>
<dbReference type="RefSeq" id="WP_046332590.1">
    <property type="nucleotide sequence ID" value="NZ_JBHTBO010000006.1"/>
</dbReference>
<dbReference type="GO" id="GO:0005975">
    <property type="term" value="P:carbohydrate metabolic process"/>
    <property type="evidence" value="ECO:0007669"/>
    <property type="project" value="InterPro"/>
</dbReference>
<dbReference type="STRING" id="1218506.JF75_16110"/>
<sequence>MQTIESSVLRVAVSEKGARLVNLIALNSQIDYLKDVDAQKALEVIFRGAEQEENLADILPWTVVDKGDSRVSLALIDDNSSYKKFPFHFEAVLTYALEGNVIGIKFYLKNNSHKDMPFSVKFVIPVFSGWKVNSNANEIVLSKDKTNLTIASANFTLTAESDQISAAYDAAALASDSDDGLRLTLALN</sequence>
<dbReference type="GO" id="GO:0016853">
    <property type="term" value="F:isomerase activity"/>
    <property type="evidence" value="ECO:0007669"/>
    <property type="project" value="InterPro"/>
</dbReference>
<dbReference type="OrthoDB" id="2309238at2"/>
<dbReference type="AlphaFoldDB" id="A0A0F4LFC8"/>
<proteinExistence type="predicted"/>
<dbReference type="HOGENOM" id="CLU_1439450_0_0_9"/>
<evidence type="ECO:0000313" key="2">
    <source>
        <dbReference type="Proteomes" id="UP000033612"/>
    </source>
</evidence>